<reference evidence="1" key="1">
    <citation type="submission" date="2020-01" db="EMBL/GenBank/DDBJ databases">
        <title>Development of genomics and gene disruption for Polysphondylium violaceum indicates a role for the polyketide synthase stlB in stalk morphogenesis.</title>
        <authorList>
            <person name="Narita B."/>
            <person name="Kawabe Y."/>
            <person name="Kin K."/>
            <person name="Saito T."/>
            <person name="Gibbs R."/>
            <person name="Kuspa A."/>
            <person name="Muzny D."/>
            <person name="Queller D."/>
            <person name="Richards S."/>
            <person name="Strassman J."/>
            <person name="Sucgang R."/>
            <person name="Worley K."/>
            <person name="Schaap P."/>
        </authorList>
    </citation>
    <scope>NUCLEOTIDE SEQUENCE</scope>
    <source>
        <strain evidence="1">QSvi11</strain>
    </source>
</reference>
<sequence length="587" mass="67861">MMLGKVFTNTDRLYNIPQEWDVTDIESKEFDQFCLTSSNELNDNEKKIVPRVFIIQTKKPNQGKTTILMNALGKVENITFKYIFYFREDSILSDYRKLLQDIASQNPALGKSFFNCTDNQITEEFSKFASQLQDALFIYYFNSDKSINPFYNIPRLANIKYIFLKSESTPLDNEWRQDSKLCGSINVKCKKLPLNYRIPIPNISREFSIAITHTICKRNPIKVSEMINLMNQGISVKEFILKHRDQYKLLLFLNLIKKKNWTIFPLEVLPTLPIKYISKKFTLFNSDLLVSLTFNKNLETNQVLYKLNIFDGNDIKSRCLEKKDGFLKIFSKNKDSIVDSVVGTKIEIWTKKGASPMYQDIFLVINDPKYQLDFDLSFFINVKSEVKVIDNGNGIFNSSAIRSYIETEKSKLTFKSKTMNLNQFSIIYQPNFFSINSGPFISLIGYGVSKMGSNVSMFLSQFQKENHIDPVNSLNLNENFYNIGDVYFDLSSLFKGEKVCRIPIYSLYASFDGEPLTFEFISKKDTFLDLSGHYLGKLSGKIDLQNGNISEIDNITAYLEISGDINVFNTQKYILQNQSFSEIFNKD</sequence>
<organism evidence="1 2">
    <name type="scientific">Polysphondylium violaceum</name>
    <dbReference type="NCBI Taxonomy" id="133409"/>
    <lineage>
        <taxon>Eukaryota</taxon>
        <taxon>Amoebozoa</taxon>
        <taxon>Evosea</taxon>
        <taxon>Eumycetozoa</taxon>
        <taxon>Dictyostelia</taxon>
        <taxon>Dictyosteliales</taxon>
        <taxon>Dictyosteliaceae</taxon>
        <taxon>Polysphondylium</taxon>
    </lineage>
</organism>
<dbReference type="AlphaFoldDB" id="A0A8J4V7E6"/>
<accession>A0A8J4V7E6</accession>
<proteinExistence type="predicted"/>
<name>A0A8J4V7E6_9MYCE</name>
<evidence type="ECO:0000313" key="2">
    <source>
        <dbReference type="Proteomes" id="UP000695562"/>
    </source>
</evidence>
<gene>
    <name evidence="1" type="ORF">CYY_004834</name>
</gene>
<protein>
    <submittedName>
        <fullName evidence="1">Uncharacterized protein</fullName>
    </submittedName>
</protein>
<keyword evidence="2" id="KW-1185">Reference proteome</keyword>
<dbReference type="EMBL" id="AJWJ01000178">
    <property type="protein sequence ID" value="KAF2073874.1"/>
    <property type="molecule type" value="Genomic_DNA"/>
</dbReference>
<evidence type="ECO:0000313" key="1">
    <source>
        <dbReference type="EMBL" id="KAF2073874.1"/>
    </source>
</evidence>
<dbReference type="Proteomes" id="UP000695562">
    <property type="component" value="Unassembled WGS sequence"/>
</dbReference>
<comment type="caution">
    <text evidence="1">The sequence shown here is derived from an EMBL/GenBank/DDBJ whole genome shotgun (WGS) entry which is preliminary data.</text>
</comment>